<dbReference type="SUPFAM" id="SSF56672">
    <property type="entry name" value="DNA/RNA polymerases"/>
    <property type="match status" value="1"/>
</dbReference>
<evidence type="ECO:0000313" key="1">
    <source>
        <dbReference type="EMBL" id="KIJ24058.1"/>
    </source>
</evidence>
<dbReference type="OrthoDB" id="6776860at2759"/>
<sequence>EPVDGGPKSAEGPVETVRFSDLIQEIKFSESLNPEQRKALEGLVLKNYQAFGLDDRLGEIPAKAEIPLKPGYKPISLPPFPTSPAKREVIDSQMNTWIQQGVIELSKSPWGAPGFIVYRNNK</sequence>
<reference evidence="1 2" key="1">
    <citation type="submission" date="2014-06" db="EMBL/GenBank/DDBJ databases">
        <title>Evolutionary Origins and Diversification of the Mycorrhizal Mutualists.</title>
        <authorList>
            <consortium name="DOE Joint Genome Institute"/>
            <consortium name="Mycorrhizal Genomics Consortium"/>
            <person name="Kohler A."/>
            <person name="Kuo A."/>
            <person name="Nagy L.G."/>
            <person name="Floudas D."/>
            <person name="Copeland A."/>
            <person name="Barry K.W."/>
            <person name="Cichocki N."/>
            <person name="Veneault-Fourrey C."/>
            <person name="LaButti K."/>
            <person name="Lindquist E.A."/>
            <person name="Lipzen A."/>
            <person name="Lundell T."/>
            <person name="Morin E."/>
            <person name="Murat C."/>
            <person name="Riley R."/>
            <person name="Ohm R."/>
            <person name="Sun H."/>
            <person name="Tunlid A."/>
            <person name="Henrissat B."/>
            <person name="Grigoriev I.V."/>
            <person name="Hibbett D.S."/>
            <person name="Martin F."/>
        </authorList>
    </citation>
    <scope>NUCLEOTIDE SEQUENCE [LARGE SCALE GENOMIC DNA]</scope>
    <source>
        <strain evidence="1 2">SS14</strain>
    </source>
</reference>
<gene>
    <name evidence="1" type="ORF">M422DRAFT_118823</name>
</gene>
<feature type="non-terminal residue" evidence="1">
    <location>
        <position position="122"/>
    </location>
</feature>
<protein>
    <submittedName>
        <fullName evidence="1">Uncharacterized protein</fullName>
    </submittedName>
</protein>
<dbReference type="Proteomes" id="UP000054279">
    <property type="component" value="Unassembled WGS sequence"/>
</dbReference>
<dbReference type="HOGENOM" id="CLU_165193_0_0_1"/>
<dbReference type="InterPro" id="IPR043502">
    <property type="entry name" value="DNA/RNA_pol_sf"/>
</dbReference>
<keyword evidence="2" id="KW-1185">Reference proteome</keyword>
<dbReference type="EMBL" id="KN837539">
    <property type="protein sequence ID" value="KIJ24058.1"/>
    <property type="molecule type" value="Genomic_DNA"/>
</dbReference>
<dbReference type="Gene3D" id="3.10.10.10">
    <property type="entry name" value="HIV Type 1 Reverse Transcriptase, subunit A, domain 1"/>
    <property type="match status" value="1"/>
</dbReference>
<dbReference type="AlphaFoldDB" id="A0A0C9T5B6"/>
<accession>A0A0C9T5B6</accession>
<feature type="non-terminal residue" evidence="1">
    <location>
        <position position="1"/>
    </location>
</feature>
<evidence type="ECO:0000313" key="2">
    <source>
        <dbReference type="Proteomes" id="UP000054279"/>
    </source>
</evidence>
<organism evidence="1 2">
    <name type="scientific">Sphaerobolus stellatus (strain SS14)</name>
    <dbReference type="NCBI Taxonomy" id="990650"/>
    <lineage>
        <taxon>Eukaryota</taxon>
        <taxon>Fungi</taxon>
        <taxon>Dikarya</taxon>
        <taxon>Basidiomycota</taxon>
        <taxon>Agaricomycotina</taxon>
        <taxon>Agaricomycetes</taxon>
        <taxon>Phallomycetidae</taxon>
        <taxon>Geastrales</taxon>
        <taxon>Sphaerobolaceae</taxon>
        <taxon>Sphaerobolus</taxon>
    </lineage>
</organism>
<proteinExistence type="predicted"/>
<name>A0A0C9T5B6_SPHS4</name>